<evidence type="ECO:0000313" key="1">
    <source>
        <dbReference type="EMBL" id="KJH53458.1"/>
    </source>
</evidence>
<evidence type="ECO:0000313" key="2">
    <source>
        <dbReference type="Proteomes" id="UP000053766"/>
    </source>
</evidence>
<dbReference type="AlphaFoldDB" id="A0A0D8Y9D8"/>
<sequence>MGESGKKTTSIIDRSVEVRCVVGRKCEKTGISRRLNDLSDLVPRIRMCQLRYATSTAYHFTNRIEDNTMAGQFPLDLFYIKIYKDNSMFTVLISVLHIGNQPVFLQPHEVLQHLQKKKEANDQRSLTIG</sequence>
<protein>
    <submittedName>
        <fullName evidence="1">Uncharacterized protein</fullName>
    </submittedName>
</protein>
<reference evidence="2" key="2">
    <citation type="journal article" date="2016" name="Sci. Rep.">
        <title>Dictyocaulus viviparus genome, variome and transcriptome elucidate lungworm biology and support future intervention.</title>
        <authorList>
            <person name="McNulty S.N."/>
            <person name="Strube C."/>
            <person name="Rosa B.A."/>
            <person name="Martin J.C."/>
            <person name="Tyagi R."/>
            <person name="Choi Y.J."/>
            <person name="Wang Q."/>
            <person name="Hallsworth Pepin K."/>
            <person name="Zhang X."/>
            <person name="Ozersky P."/>
            <person name="Wilson R.K."/>
            <person name="Sternberg P.W."/>
            <person name="Gasser R.B."/>
            <person name="Mitreva M."/>
        </authorList>
    </citation>
    <scope>NUCLEOTIDE SEQUENCE [LARGE SCALE GENOMIC DNA]</scope>
    <source>
        <strain evidence="2">HannoverDv2000</strain>
    </source>
</reference>
<name>A0A0D8Y9D8_DICVI</name>
<keyword evidence="2" id="KW-1185">Reference proteome</keyword>
<proteinExistence type="predicted"/>
<reference evidence="1 2" key="1">
    <citation type="submission" date="2013-11" db="EMBL/GenBank/DDBJ databases">
        <title>Draft genome of the bovine lungworm Dictyocaulus viviparus.</title>
        <authorList>
            <person name="Mitreva M."/>
        </authorList>
    </citation>
    <scope>NUCLEOTIDE SEQUENCE [LARGE SCALE GENOMIC DNA]</scope>
    <source>
        <strain evidence="1 2">HannoverDv2000</strain>
    </source>
</reference>
<dbReference type="EMBL" id="KN716152">
    <property type="protein sequence ID" value="KJH53458.1"/>
    <property type="molecule type" value="Genomic_DNA"/>
</dbReference>
<dbReference type="Proteomes" id="UP000053766">
    <property type="component" value="Unassembled WGS sequence"/>
</dbReference>
<gene>
    <name evidence="1" type="ORF">DICVIV_00396</name>
</gene>
<accession>A0A0D8Y9D8</accession>
<organism evidence="1 2">
    <name type="scientific">Dictyocaulus viviparus</name>
    <name type="common">Bovine lungworm</name>
    <dbReference type="NCBI Taxonomy" id="29172"/>
    <lineage>
        <taxon>Eukaryota</taxon>
        <taxon>Metazoa</taxon>
        <taxon>Ecdysozoa</taxon>
        <taxon>Nematoda</taxon>
        <taxon>Chromadorea</taxon>
        <taxon>Rhabditida</taxon>
        <taxon>Rhabditina</taxon>
        <taxon>Rhabditomorpha</taxon>
        <taxon>Strongyloidea</taxon>
        <taxon>Metastrongylidae</taxon>
        <taxon>Dictyocaulus</taxon>
    </lineage>
</organism>